<dbReference type="GO" id="GO:0003724">
    <property type="term" value="F:RNA helicase activity"/>
    <property type="evidence" value="ECO:0007669"/>
    <property type="project" value="InterPro"/>
</dbReference>
<dbReference type="EMBL" id="LAZR01067702">
    <property type="protein sequence ID" value="KKK51057.1"/>
    <property type="molecule type" value="Genomic_DNA"/>
</dbReference>
<protein>
    <recommendedName>
        <fullName evidence="8">DEAD-box RNA helicase Q domain-containing protein</fullName>
    </recommendedName>
</protein>
<reference evidence="7" key="1">
    <citation type="journal article" date="2015" name="Nature">
        <title>Complex archaea that bridge the gap between prokaryotes and eukaryotes.</title>
        <authorList>
            <person name="Spang A."/>
            <person name="Saw J.H."/>
            <person name="Jorgensen S.L."/>
            <person name="Zaremba-Niedzwiedzka K."/>
            <person name="Martijn J."/>
            <person name="Lind A.E."/>
            <person name="van Eijk R."/>
            <person name="Schleper C."/>
            <person name="Guy L."/>
            <person name="Ettema T.J."/>
        </authorList>
    </citation>
    <scope>NUCLEOTIDE SEQUENCE</scope>
</reference>
<dbReference type="SUPFAM" id="SSF52540">
    <property type="entry name" value="P-loop containing nucleoside triphosphate hydrolases"/>
    <property type="match status" value="1"/>
</dbReference>
<name>A0A0F8W2U9_9ZZZZ</name>
<dbReference type="PANTHER" id="PTHR47959">
    <property type="entry name" value="ATP-DEPENDENT RNA HELICASE RHLE-RELATED"/>
    <property type="match status" value="1"/>
</dbReference>
<sequence>MSEVQKFTELNLIAPLARAVADEGYETPTPIQARCIPHLLKGRDLLGCAQTGTGKTAAFALPVLQGLEKSGGGKRRIRTLILTPT</sequence>
<feature type="non-terminal residue" evidence="7">
    <location>
        <position position="85"/>
    </location>
</feature>
<accession>A0A0F8W2U9</accession>
<evidence type="ECO:0000256" key="4">
    <source>
        <dbReference type="ARBA" id="ARBA00022840"/>
    </source>
</evidence>
<gene>
    <name evidence="7" type="ORF">LCGC14_3118790</name>
</gene>
<keyword evidence="2" id="KW-0378">Hydrolase</keyword>
<feature type="domain" description="DEAD-box RNA helicase Q" evidence="6">
    <location>
        <begin position="5"/>
        <end position="33"/>
    </location>
</feature>
<comment type="caution">
    <text evidence="7">The sequence shown here is derived from an EMBL/GenBank/DDBJ whole genome shotgun (WGS) entry which is preliminary data.</text>
</comment>
<evidence type="ECO:0000256" key="2">
    <source>
        <dbReference type="ARBA" id="ARBA00022801"/>
    </source>
</evidence>
<dbReference type="PROSITE" id="PS51195">
    <property type="entry name" value="Q_MOTIF"/>
    <property type="match status" value="1"/>
</dbReference>
<dbReference type="InterPro" id="IPR050079">
    <property type="entry name" value="DEAD_box_RNA_helicase"/>
</dbReference>
<dbReference type="GO" id="GO:0016787">
    <property type="term" value="F:hydrolase activity"/>
    <property type="evidence" value="ECO:0007669"/>
    <property type="project" value="UniProtKB-KW"/>
</dbReference>
<dbReference type="GO" id="GO:0003676">
    <property type="term" value="F:nucleic acid binding"/>
    <property type="evidence" value="ECO:0007669"/>
    <property type="project" value="InterPro"/>
</dbReference>
<dbReference type="InterPro" id="IPR027417">
    <property type="entry name" value="P-loop_NTPase"/>
</dbReference>
<evidence type="ECO:0000313" key="7">
    <source>
        <dbReference type="EMBL" id="KKK51057.1"/>
    </source>
</evidence>
<keyword evidence="1" id="KW-0547">Nucleotide-binding</keyword>
<evidence type="ECO:0000259" key="5">
    <source>
        <dbReference type="PROSITE" id="PS51192"/>
    </source>
</evidence>
<dbReference type="PANTHER" id="PTHR47959:SF13">
    <property type="entry name" value="ATP-DEPENDENT RNA HELICASE RHLE"/>
    <property type="match status" value="1"/>
</dbReference>
<evidence type="ECO:0000256" key="1">
    <source>
        <dbReference type="ARBA" id="ARBA00022741"/>
    </source>
</evidence>
<evidence type="ECO:0000259" key="6">
    <source>
        <dbReference type="PROSITE" id="PS51195"/>
    </source>
</evidence>
<dbReference type="InterPro" id="IPR011545">
    <property type="entry name" value="DEAD/DEAH_box_helicase_dom"/>
</dbReference>
<keyword evidence="3" id="KW-0347">Helicase</keyword>
<dbReference type="GO" id="GO:0005524">
    <property type="term" value="F:ATP binding"/>
    <property type="evidence" value="ECO:0007669"/>
    <property type="project" value="UniProtKB-KW"/>
</dbReference>
<evidence type="ECO:0000256" key="3">
    <source>
        <dbReference type="ARBA" id="ARBA00022806"/>
    </source>
</evidence>
<evidence type="ECO:0008006" key="8">
    <source>
        <dbReference type="Google" id="ProtNLM"/>
    </source>
</evidence>
<proteinExistence type="predicted"/>
<dbReference type="PROSITE" id="PS51192">
    <property type="entry name" value="HELICASE_ATP_BIND_1"/>
    <property type="match status" value="1"/>
</dbReference>
<dbReference type="GO" id="GO:0005829">
    <property type="term" value="C:cytosol"/>
    <property type="evidence" value="ECO:0007669"/>
    <property type="project" value="TreeGrafter"/>
</dbReference>
<organism evidence="7">
    <name type="scientific">marine sediment metagenome</name>
    <dbReference type="NCBI Taxonomy" id="412755"/>
    <lineage>
        <taxon>unclassified sequences</taxon>
        <taxon>metagenomes</taxon>
        <taxon>ecological metagenomes</taxon>
    </lineage>
</organism>
<feature type="domain" description="Helicase ATP-binding" evidence="5">
    <location>
        <begin position="36"/>
        <end position="85"/>
    </location>
</feature>
<dbReference type="Gene3D" id="3.40.50.300">
    <property type="entry name" value="P-loop containing nucleotide triphosphate hydrolases"/>
    <property type="match status" value="1"/>
</dbReference>
<dbReference type="InterPro" id="IPR014001">
    <property type="entry name" value="Helicase_ATP-bd"/>
</dbReference>
<dbReference type="InterPro" id="IPR014014">
    <property type="entry name" value="RNA_helicase_DEAD_Q_motif"/>
</dbReference>
<keyword evidence="4" id="KW-0067">ATP-binding</keyword>
<dbReference type="AlphaFoldDB" id="A0A0F8W2U9"/>
<dbReference type="Pfam" id="PF00270">
    <property type="entry name" value="DEAD"/>
    <property type="match status" value="1"/>
</dbReference>